<reference evidence="1 2" key="1">
    <citation type="submission" date="2019-08" db="EMBL/GenBank/DDBJ databases">
        <title>Deep-cultivation of Planctomycetes and their phenomic and genomic characterization uncovers novel biology.</title>
        <authorList>
            <person name="Wiegand S."/>
            <person name="Jogler M."/>
            <person name="Boedeker C."/>
            <person name="Pinto D."/>
            <person name="Vollmers J."/>
            <person name="Rivas-Marin E."/>
            <person name="Kohn T."/>
            <person name="Peeters S.H."/>
            <person name="Heuer A."/>
            <person name="Rast P."/>
            <person name="Oberbeckmann S."/>
            <person name="Bunk B."/>
            <person name="Jeske O."/>
            <person name="Meyerdierks A."/>
            <person name="Storesund J.E."/>
            <person name="Kallscheuer N."/>
            <person name="Luecker S."/>
            <person name="Lage O.M."/>
            <person name="Pohl T."/>
            <person name="Merkel B.J."/>
            <person name="Hornburger P."/>
            <person name="Mueller R.-W."/>
            <person name="Bruemmer F."/>
            <person name="Labrenz M."/>
            <person name="Spormann A.M."/>
            <person name="Op Den Camp H."/>
            <person name="Overmann J."/>
            <person name="Amann R."/>
            <person name="Jetten M.S.M."/>
            <person name="Mascher T."/>
            <person name="Medema M.H."/>
            <person name="Devos D.P."/>
            <person name="Kaster A.-K."/>
            <person name="Ovreas L."/>
            <person name="Rohde M."/>
            <person name="Galperin M.Y."/>
            <person name="Jogler C."/>
        </authorList>
    </citation>
    <scope>NUCLEOTIDE SEQUENCE [LARGE SCALE GENOMIC DNA]</scope>
    <source>
        <strain evidence="1 2">LF1</strain>
    </source>
</reference>
<comment type="caution">
    <text evidence="1">The sequence shown here is derived from an EMBL/GenBank/DDBJ whole genome shotgun (WGS) entry which is preliminary data.</text>
</comment>
<dbReference type="EMBL" id="VRLW01000001">
    <property type="protein sequence ID" value="KAA1259138.1"/>
    <property type="molecule type" value="Genomic_DNA"/>
</dbReference>
<accession>A0A5B1CDA4</accession>
<sequence precursor="true">MRGNITPEFGGGPRFFPKKYFVANSQLPFGKILKNANNECVGNGSSKRVLVSINTHVFELNYQMGIFLR</sequence>
<gene>
    <name evidence="1" type="ORF">LF1_16660</name>
</gene>
<proteinExistence type="predicted"/>
<dbReference type="Proteomes" id="UP000322699">
    <property type="component" value="Unassembled WGS sequence"/>
</dbReference>
<name>A0A5B1CDA4_9BACT</name>
<protein>
    <submittedName>
        <fullName evidence="1">Uncharacterized protein</fullName>
    </submittedName>
</protein>
<evidence type="ECO:0000313" key="2">
    <source>
        <dbReference type="Proteomes" id="UP000322699"/>
    </source>
</evidence>
<keyword evidence="2" id="KW-1185">Reference proteome</keyword>
<organism evidence="1 2">
    <name type="scientific">Rubripirellula obstinata</name>
    <dbReference type="NCBI Taxonomy" id="406547"/>
    <lineage>
        <taxon>Bacteria</taxon>
        <taxon>Pseudomonadati</taxon>
        <taxon>Planctomycetota</taxon>
        <taxon>Planctomycetia</taxon>
        <taxon>Pirellulales</taxon>
        <taxon>Pirellulaceae</taxon>
        <taxon>Rubripirellula</taxon>
    </lineage>
</organism>
<dbReference type="AlphaFoldDB" id="A0A5B1CDA4"/>
<evidence type="ECO:0000313" key="1">
    <source>
        <dbReference type="EMBL" id="KAA1259138.1"/>
    </source>
</evidence>